<dbReference type="PROSITE" id="PS50977">
    <property type="entry name" value="HTH_TETR_2"/>
    <property type="match status" value="1"/>
</dbReference>
<protein>
    <submittedName>
        <fullName evidence="6">TetR/AcrR family transcriptional regulator</fullName>
    </submittedName>
</protein>
<keyword evidence="3" id="KW-0804">Transcription</keyword>
<dbReference type="SUPFAM" id="SSF46689">
    <property type="entry name" value="Homeodomain-like"/>
    <property type="match status" value="1"/>
</dbReference>
<evidence type="ECO:0000256" key="3">
    <source>
        <dbReference type="ARBA" id="ARBA00023163"/>
    </source>
</evidence>
<name>A0A7D6VMK5_9NOCA</name>
<feature type="DNA-binding region" description="H-T-H motif" evidence="4">
    <location>
        <begin position="50"/>
        <end position="69"/>
    </location>
</feature>
<evidence type="ECO:0000256" key="1">
    <source>
        <dbReference type="ARBA" id="ARBA00023015"/>
    </source>
</evidence>
<dbReference type="Pfam" id="PF00440">
    <property type="entry name" value="TetR_N"/>
    <property type="match status" value="1"/>
</dbReference>
<proteinExistence type="predicted"/>
<evidence type="ECO:0000313" key="7">
    <source>
        <dbReference type="Proteomes" id="UP000515512"/>
    </source>
</evidence>
<dbReference type="Proteomes" id="UP000515512">
    <property type="component" value="Chromosome"/>
</dbReference>
<dbReference type="EMBL" id="CP059399">
    <property type="protein sequence ID" value="QLY33090.1"/>
    <property type="molecule type" value="Genomic_DNA"/>
</dbReference>
<dbReference type="PANTHER" id="PTHR30055">
    <property type="entry name" value="HTH-TYPE TRANSCRIPTIONAL REGULATOR RUTR"/>
    <property type="match status" value="1"/>
</dbReference>
<dbReference type="InterPro" id="IPR001647">
    <property type="entry name" value="HTH_TetR"/>
</dbReference>
<accession>A0A7D6VMK5</accession>
<organism evidence="6 7">
    <name type="scientific">Nocardia huaxiensis</name>
    <dbReference type="NCBI Taxonomy" id="2755382"/>
    <lineage>
        <taxon>Bacteria</taxon>
        <taxon>Bacillati</taxon>
        <taxon>Actinomycetota</taxon>
        <taxon>Actinomycetes</taxon>
        <taxon>Mycobacteriales</taxon>
        <taxon>Nocardiaceae</taxon>
        <taxon>Nocardia</taxon>
    </lineage>
</organism>
<evidence type="ECO:0000259" key="5">
    <source>
        <dbReference type="PROSITE" id="PS50977"/>
    </source>
</evidence>
<keyword evidence="1" id="KW-0805">Transcription regulation</keyword>
<keyword evidence="7" id="KW-1185">Reference proteome</keyword>
<evidence type="ECO:0000313" key="6">
    <source>
        <dbReference type="EMBL" id="QLY33090.1"/>
    </source>
</evidence>
<dbReference type="InterPro" id="IPR050109">
    <property type="entry name" value="HTH-type_TetR-like_transc_reg"/>
</dbReference>
<dbReference type="GO" id="GO:0003700">
    <property type="term" value="F:DNA-binding transcription factor activity"/>
    <property type="evidence" value="ECO:0007669"/>
    <property type="project" value="TreeGrafter"/>
</dbReference>
<dbReference type="Gene3D" id="1.10.357.10">
    <property type="entry name" value="Tetracycline Repressor, domain 2"/>
    <property type="match status" value="1"/>
</dbReference>
<evidence type="ECO:0000256" key="2">
    <source>
        <dbReference type="ARBA" id="ARBA00023125"/>
    </source>
</evidence>
<dbReference type="KEGG" id="nhu:H0264_13395"/>
<gene>
    <name evidence="6" type="ORF">H0264_13395</name>
</gene>
<sequence length="219" mass="24127">MVFDRLIDFYRGAVVAGTRRTQAERVAETRGLLIDATIQTIVEAGYARVTVKEVCRRAGVSHGGLFGRFETLADLVAAAAAEVGRRLMAKFVASMEQLPDRGDVSAVLALWRDAARDPLNTVWLELTVAARTDSQLRERLQSVRADYASAMLKSGSEMRAVRGLPPERIFVLGSIVGTLFDGDAIHSGPFPQPELDAPRLEVLTAMMRHYLESERSPRE</sequence>
<dbReference type="PANTHER" id="PTHR30055:SF234">
    <property type="entry name" value="HTH-TYPE TRANSCRIPTIONAL REGULATOR BETI"/>
    <property type="match status" value="1"/>
</dbReference>
<dbReference type="InterPro" id="IPR009057">
    <property type="entry name" value="Homeodomain-like_sf"/>
</dbReference>
<dbReference type="GO" id="GO:0000976">
    <property type="term" value="F:transcription cis-regulatory region binding"/>
    <property type="evidence" value="ECO:0007669"/>
    <property type="project" value="TreeGrafter"/>
</dbReference>
<evidence type="ECO:0000256" key="4">
    <source>
        <dbReference type="PROSITE-ProRule" id="PRU00335"/>
    </source>
</evidence>
<reference evidence="6 7" key="1">
    <citation type="submission" date="2020-07" db="EMBL/GenBank/DDBJ databases">
        <authorList>
            <person name="Zhuang K."/>
            <person name="Ran Y."/>
        </authorList>
    </citation>
    <scope>NUCLEOTIDE SEQUENCE [LARGE SCALE GENOMIC DNA]</scope>
    <source>
        <strain evidence="6 7">WCH-YHL-001</strain>
    </source>
</reference>
<feature type="domain" description="HTH tetR-type" evidence="5">
    <location>
        <begin position="27"/>
        <end position="87"/>
    </location>
</feature>
<dbReference type="AlphaFoldDB" id="A0A7D6VMK5"/>
<keyword evidence="2 4" id="KW-0238">DNA-binding</keyword>